<name>A0A2K1L6V3_PHYPA</name>
<evidence type="ECO:0000313" key="4">
    <source>
        <dbReference type="EnsemblPlants" id="Pp3c1_4350V3.1"/>
    </source>
</evidence>
<gene>
    <name evidence="4" type="primary">LOC112279415</name>
    <name evidence="3" type="ORF">PHYPA_000189</name>
</gene>
<dbReference type="AlphaFoldDB" id="A0A2K1L6V3"/>
<dbReference type="OrthoDB" id="2310150at2759"/>
<dbReference type="Gene3D" id="3.20.20.100">
    <property type="entry name" value="NADP-dependent oxidoreductase domain"/>
    <property type="match status" value="1"/>
</dbReference>
<dbReference type="OMA" id="CGTWAWG"/>
<dbReference type="FunCoup" id="A0A2K1L6V3">
    <property type="interactions" value="1220"/>
</dbReference>
<dbReference type="EnsemblPlants" id="Pp3c1_4350V3.1">
    <property type="protein sequence ID" value="Pp3c1_4350V3.1"/>
    <property type="gene ID" value="Pp3c1_4350"/>
</dbReference>
<dbReference type="KEGG" id="ppp:112279415"/>
<evidence type="ECO:0000256" key="1">
    <source>
        <dbReference type="ARBA" id="ARBA00023002"/>
    </source>
</evidence>
<reference evidence="4" key="3">
    <citation type="submission" date="2020-12" db="UniProtKB">
        <authorList>
            <consortium name="EnsemblPlants"/>
        </authorList>
    </citation>
    <scope>IDENTIFICATION</scope>
</reference>
<dbReference type="EnsemblPlants" id="Pp3c1_4350V3.2">
    <property type="protein sequence ID" value="Pp3c1_4350V3.2"/>
    <property type="gene ID" value="Pp3c1_4350"/>
</dbReference>
<proteinExistence type="predicted"/>
<dbReference type="GO" id="GO:0009443">
    <property type="term" value="P:pyridoxal 5'-phosphate salvage"/>
    <property type="evidence" value="ECO:0007669"/>
    <property type="project" value="EnsemblPlants"/>
</dbReference>
<sequence length="367" mass="40135">MALVVQPTAFCRPYVRADLPSSLPRLSPFPFLRSLGIGNKFDSVTVGPLTVSPMGLGTWAWGNQLLWGYEEEMDAELQEVFNLAVSKGVNLFDTADSYGTGKLNGRSELLLGKFIREYPGKDAKNVNIATKFAAFPWRLTPSQIVSACKGSLKRLEMEQLALGQLHWSAANYAPFQEQALWDGLVAIYEQGLVKAVGVSNYGPKQLRRVHKYLDRKGVPLSSVQVQFSLLSKGADQMELKTVCDELGIQLIAYSPLGLGMLTGKYSPTNVPSGPRGLLFKQILPGLGPLLDTMNQIAKKRNKTVSQVAINWCICKGAIPIPGVKSLKQAEENLGALGWRLKPEEVASLELAADQAPRGMIQNIFQTS</sequence>
<dbReference type="PROSITE" id="PS00062">
    <property type="entry name" value="ALDOKETO_REDUCTASE_2"/>
    <property type="match status" value="1"/>
</dbReference>
<reference evidence="3 5" key="2">
    <citation type="journal article" date="2018" name="Plant J.">
        <title>The Physcomitrella patens chromosome-scale assembly reveals moss genome structure and evolution.</title>
        <authorList>
            <person name="Lang D."/>
            <person name="Ullrich K.K."/>
            <person name="Murat F."/>
            <person name="Fuchs J."/>
            <person name="Jenkins J."/>
            <person name="Haas F.B."/>
            <person name="Piednoel M."/>
            <person name="Gundlach H."/>
            <person name="Van Bel M."/>
            <person name="Meyberg R."/>
            <person name="Vives C."/>
            <person name="Morata J."/>
            <person name="Symeonidi A."/>
            <person name="Hiss M."/>
            <person name="Muchero W."/>
            <person name="Kamisugi Y."/>
            <person name="Saleh O."/>
            <person name="Blanc G."/>
            <person name="Decker E.L."/>
            <person name="van Gessel N."/>
            <person name="Grimwood J."/>
            <person name="Hayes R.D."/>
            <person name="Graham S.W."/>
            <person name="Gunter L.E."/>
            <person name="McDaniel S.F."/>
            <person name="Hoernstein S.N.W."/>
            <person name="Larsson A."/>
            <person name="Li F.W."/>
            <person name="Perroud P.F."/>
            <person name="Phillips J."/>
            <person name="Ranjan P."/>
            <person name="Rokshar D.S."/>
            <person name="Rothfels C.J."/>
            <person name="Schneider L."/>
            <person name="Shu S."/>
            <person name="Stevenson D.W."/>
            <person name="Thummler F."/>
            <person name="Tillich M."/>
            <person name="Villarreal Aguilar J.C."/>
            <person name="Widiez T."/>
            <person name="Wong G.K."/>
            <person name="Wymore A."/>
            <person name="Zhang Y."/>
            <person name="Zimmer A.D."/>
            <person name="Quatrano R.S."/>
            <person name="Mayer K.F.X."/>
            <person name="Goodstein D."/>
            <person name="Casacuberta J.M."/>
            <person name="Vandepoele K."/>
            <person name="Reski R."/>
            <person name="Cuming A.C."/>
            <person name="Tuskan G.A."/>
            <person name="Maumus F."/>
            <person name="Salse J."/>
            <person name="Schmutz J."/>
            <person name="Rensing S.A."/>
        </authorList>
    </citation>
    <scope>NUCLEOTIDE SEQUENCE [LARGE SCALE GENOMIC DNA]</scope>
    <source>
        <strain evidence="4 5">cv. Gransden 2004</strain>
    </source>
</reference>
<dbReference type="InterPro" id="IPR036812">
    <property type="entry name" value="NAD(P)_OxRdtase_dom_sf"/>
</dbReference>
<accession>A0A2K1L6V3</accession>
<keyword evidence="5" id="KW-1185">Reference proteome</keyword>
<dbReference type="CDD" id="cd19093">
    <property type="entry name" value="AKR_AtPLR-like"/>
    <property type="match status" value="1"/>
</dbReference>
<dbReference type="EMBL" id="ABEU02000001">
    <property type="protein sequence ID" value="PNR61766.1"/>
    <property type="molecule type" value="Genomic_DNA"/>
</dbReference>
<dbReference type="InterPro" id="IPR050791">
    <property type="entry name" value="Aldo-Keto_reductase"/>
</dbReference>
<dbReference type="STRING" id="3218.A0A2K1L6V3"/>
<dbReference type="GO" id="GO:0070402">
    <property type="term" value="F:NADPH binding"/>
    <property type="evidence" value="ECO:0007669"/>
    <property type="project" value="EnsemblPlants"/>
</dbReference>
<dbReference type="InterPro" id="IPR018170">
    <property type="entry name" value="Aldo/ket_reductase_CS"/>
</dbReference>
<protein>
    <recommendedName>
        <fullName evidence="2">NADP-dependent oxidoreductase domain-containing protein</fullName>
    </recommendedName>
</protein>
<dbReference type="GeneID" id="112279415"/>
<dbReference type="PRINTS" id="PR00069">
    <property type="entry name" value="ALDKETRDTASE"/>
</dbReference>
<dbReference type="PANTHER" id="PTHR43625:SF5">
    <property type="entry name" value="PYRIDOXAL REDUCTASE, CHLOROPLASTIC"/>
    <property type="match status" value="1"/>
</dbReference>
<evidence type="ECO:0000313" key="5">
    <source>
        <dbReference type="Proteomes" id="UP000006727"/>
    </source>
</evidence>
<dbReference type="GO" id="GO:0042821">
    <property type="term" value="P:pyridoxal biosynthetic process"/>
    <property type="evidence" value="ECO:0007669"/>
    <property type="project" value="EnsemblPlants"/>
</dbReference>
<dbReference type="InterPro" id="IPR020471">
    <property type="entry name" value="AKR"/>
</dbReference>
<evidence type="ECO:0000313" key="3">
    <source>
        <dbReference type="EMBL" id="PNR61766.1"/>
    </source>
</evidence>
<dbReference type="GO" id="GO:0050236">
    <property type="term" value="F:pyridoxine 4-dehydrogenase (NADP+) activity"/>
    <property type="evidence" value="ECO:0007669"/>
    <property type="project" value="EnsemblPlants"/>
</dbReference>
<feature type="domain" description="NADP-dependent oxidoreductase" evidence="2">
    <location>
        <begin position="53"/>
        <end position="349"/>
    </location>
</feature>
<keyword evidence="1" id="KW-0560">Oxidoreductase</keyword>
<evidence type="ECO:0000259" key="2">
    <source>
        <dbReference type="Pfam" id="PF00248"/>
    </source>
</evidence>
<dbReference type="PANTHER" id="PTHR43625">
    <property type="entry name" value="AFLATOXIN B1 ALDEHYDE REDUCTASE"/>
    <property type="match status" value="1"/>
</dbReference>
<organism evidence="3">
    <name type="scientific">Physcomitrium patens</name>
    <name type="common">Spreading-leaved earth moss</name>
    <name type="synonym">Physcomitrella patens</name>
    <dbReference type="NCBI Taxonomy" id="3218"/>
    <lineage>
        <taxon>Eukaryota</taxon>
        <taxon>Viridiplantae</taxon>
        <taxon>Streptophyta</taxon>
        <taxon>Embryophyta</taxon>
        <taxon>Bryophyta</taxon>
        <taxon>Bryophytina</taxon>
        <taxon>Bryopsida</taxon>
        <taxon>Funariidae</taxon>
        <taxon>Funariales</taxon>
        <taxon>Funariaceae</taxon>
        <taxon>Physcomitrium</taxon>
    </lineage>
</organism>
<dbReference type="PaxDb" id="3218-PP1S45_96V6.1"/>
<dbReference type="GO" id="GO:0005737">
    <property type="term" value="C:cytoplasm"/>
    <property type="evidence" value="ECO:0000318"/>
    <property type="project" value="GO_Central"/>
</dbReference>
<reference evidence="3 5" key="1">
    <citation type="journal article" date="2008" name="Science">
        <title>The Physcomitrella genome reveals evolutionary insights into the conquest of land by plants.</title>
        <authorList>
            <person name="Rensing S."/>
            <person name="Lang D."/>
            <person name="Zimmer A."/>
            <person name="Terry A."/>
            <person name="Salamov A."/>
            <person name="Shapiro H."/>
            <person name="Nishiyama T."/>
            <person name="Perroud P.-F."/>
            <person name="Lindquist E."/>
            <person name="Kamisugi Y."/>
            <person name="Tanahashi T."/>
            <person name="Sakakibara K."/>
            <person name="Fujita T."/>
            <person name="Oishi K."/>
            <person name="Shin-I T."/>
            <person name="Kuroki Y."/>
            <person name="Toyoda A."/>
            <person name="Suzuki Y."/>
            <person name="Hashimoto A."/>
            <person name="Yamaguchi K."/>
            <person name="Sugano A."/>
            <person name="Kohara Y."/>
            <person name="Fujiyama A."/>
            <person name="Anterola A."/>
            <person name="Aoki S."/>
            <person name="Ashton N."/>
            <person name="Barbazuk W.B."/>
            <person name="Barker E."/>
            <person name="Bennetzen J."/>
            <person name="Bezanilla M."/>
            <person name="Blankenship R."/>
            <person name="Cho S.H."/>
            <person name="Dutcher S."/>
            <person name="Estelle M."/>
            <person name="Fawcett J.A."/>
            <person name="Gundlach H."/>
            <person name="Hanada K."/>
            <person name="Heyl A."/>
            <person name="Hicks K.A."/>
            <person name="Hugh J."/>
            <person name="Lohr M."/>
            <person name="Mayer K."/>
            <person name="Melkozernov A."/>
            <person name="Murata T."/>
            <person name="Nelson D."/>
            <person name="Pils B."/>
            <person name="Prigge M."/>
            <person name="Reiss B."/>
            <person name="Renner T."/>
            <person name="Rombauts S."/>
            <person name="Rushton P."/>
            <person name="Sanderfoot A."/>
            <person name="Schween G."/>
            <person name="Shiu S.-H."/>
            <person name="Stueber K."/>
            <person name="Theodoulou F.L."/>
            <person name="Tu H."/>
            <person name="Van de Peer Y."/>
            <person name="Verrier P.J."/>
            <person name="Waters E."/>
            <person name="Wood A."/>
            <person name="Yang L."/>
            <person name="Cove D."/>
            <person name="Cuming A."/>
            <person name="Hasebe M."/>
            <person name="Lucas S."/>
            <person name="Mishler D.B."/>
            <person name="Reski R."/>
            <person name="Grigoriev I."/>
            <person name="Quatrano R.S."/>
            <person name="Boore J.L."/>
        </authorList>
    </citation>
    <scope>NUCLEOTIDE SEQUENCE [LARGE SCALE GENOMIC DNA]</scope>
    <source>
        <strain evidence="4 5">cv. Gransden 2004</strain>
    </source>
</reference>
<dbReference type="Gramene" id="Pp3c1_4350V3.1">
    <property type="protein sequence ID" value="Pp3c1_4350V3.1"/>
    <property type="gene ID" value="Pp3c1_4350"/>
</dbReference>
<dbReference type="SUPFAM" id="SSF51430">
    <property type="entry name" value="NAD(P)-linked oxidoreductase"/>
    <property type="match status" value="1"/>
</dbReference>
<dbReference type="Proteomes" id="UP000006727">
    <property type="component" value="Chromosome 1"/>
</dbReference>
<dbReference type="Gramene" id="Pp3c1_4350V3.2">
    <property type="protein sequence ID" value="Pp3c1_4350V3.2"/>
    <property type="gene ID" value="Pp3c1_4350"/>
</dbReference>
<dbReference type="RefSeq" id="XP_024369599.1">
    <property type="nucleotide sequence ID" value="XM_024513831.2"/>
</dbReference>
<dbReference type="Pfam" id="PF00248">
    <property type="entry name" value="Aldo_ket_red"/>
    <property type="match status" value="1"/>
</dbReference>
<dbReference type="InterPro" id="IPR023210">
    <property type="entry name" value="NADP_OxRdtase_dom"/>
</dbReference>